<reference evidence="3" key="1">
    <citation type="submission" date="2020-10" db="EMBL/GenBank/DDBJ databases">
        <title>Taxonomic study of unclassified bacteria belonging to the class Ktedonobacteria.</title>
        <authorList>
            <person name="Yabe S."/>
            <person name="Wang C.M."/>
            <person name="Zheng Y."/>
            <person name="Sakai Y."/>
            <person name="Cavaletti L."/>
            <person name="Monciardini P."/>
            <person name="Donadio S."/>
        </authorList>
    </citation>
    <scope>NUCLEOTIDE SEQUENCE</scope>
    <source>
        <strain evidence="3">SOSP1-1</strain>
    </source>
</reference>
<evidence type="ECO:0000313" key="4">
    <source>
        <dbReference type="Proteomes" id="UP000612362"/>
    </source>
</evidence>
<dbReference type="Pfam" id="PF05257">
    <property type="entry name" value="CHAP"/>
    <property type="match status" value="1"/>
</dbReference>
<organism evidence="3 4">
    <name type="scientific">Ktedonospora formicarum</name>
    <dbReference type="NCBI Taxonomy" id="2778364"/>
    <lineage>
        <taxon>Bacteria</taxon>
        <taxon>Bacillati</taxon>
        <taxon>Chloroflexota</taxon>
        <taxon>Ktedonobacteria</taxon>
        <taxon>Ktedonobacterales</taxon>
        <taxon>Ktedonobacteraceae</taxon>
        <taxon>Ktedonospora</taxon>
    </lineage>
</organism>
<dbReference type="InterPro" id="IPR038765">
    <property type="entry name" value="Papain-like_cys_pep_sf"/>
</dbReference>
<keyword evidence="4" id="KW-1185">Reference proteome</keyword>
<dbReference type="SUPFAM" id="SSF54001">
    <property type="entry name" value="Cysteine proteinases"/>
    <property type="match status" value="1"/>
</dbReference>
<feature type="region of interest" description="Disordered" evidence="1">
    <location>
        <begin position="88"/>
        <end position="115"/>
    </location>
</feature>
<gene>
    <name evidence="3" type="ORF">KSX_03120</name>
</gene>
<dbReference type="EMBL" id="BNJF01000001">
    <property type="protein sequence ID" value="GHO42149.1"/>
    <property type="molecule type" value="Genomic_DNA"/>
</dbReference>
<evidence type="ECO:0000259" key="2">
    <source>
        <dbReference type="PROSITE" id="PS50911"/>
    </source>
</evidence>
<evidence type="ECO:0000313" key="3">
    <source>
        <dbReference type="EMBL" id="GHO42149.1"/>
    </source>
</evidence>
<dbReference type="Proteomes" id="UP000612362">
    <property type="component" value="Unassembled WGS sequence"/>
</dbReference>
<protein>
    <recommendedName>
        <fullName evidence="2">Peptidase C51 domain-containing protein</fullName>
    </recommendedName>
</protein>
<feature type="domain" description="Peptidase C51" evidence="2">
    <location>
        <begin position="107"/>
        <end position="237"/>
    </location>
</feature>
<evidence type="ECO:0000256" key="1">
    <source>
        <dbReference type="SAM" id="MobiDB-lite"/>
    </source>
</evidence>
<dbReference type="Gene3D" id="3.90.1720.10">
    <property type="entry name" value="endopeptidase domain like (from Nostoc punctiforme)"/>
    <property type="match status" value="1"/>
</dbReference>
<dbReference type="AlphaFoldDB" id="A0A8J3HR96"/>
<name>A0A8J3HR96_9CHLR</name>
<accession>A0A8J3HR96</accession>
<proteinExistence type="predicted"/>
<sequence length="238" mass="25056">MRVPVVIKGSRKHSTGIKPRGKRLLLHVTVTAFLLFIIAGTLLAAATVGDVDAHNGPGSIFKSISGVFDSKSSNSMLLAQQAATATAVTQDGYEPPRSQPKNGSTPSTPSYAGVTQGPTLGGSGNHFFQGQCTYWAAYRFHQLTGVWIPWTGDAWQWSGQAAAYNWHVSSSPTVGAIIVLQPGIQGAGGYGHVAIVEKINSDGTVYTSDYNWYAGGGGFGILSYWNFSPGGGVSFITL</sequence>
<feature type="compositionally biased region" description="Polar residues" evidence="1">
    <location>
        <begin position="99"/>
        <end position="110"/>
    </location>
</feature>
<dbReference type="InterPro" id="IPR007921">
    <property type="entry name" value="CHAP_dom"/>
</dbReference>
<comment type="caution">
    <text evidence="3">The sequence shown here is derived from an EMBL/GenBank/DDBJ whole genome shotgun (WGS) entry which is preliminary data.</text>
</comment>
<dbReference type="PROSITE" id="PS50911">
    <property type="entry name" value="CHAP"/>
    <property type="match status" value="1"/>
</dbReference>